<keyword evidence="3" id="KW-1185">Reference proteome</keyword>
<dbReference type="Proteomes" id="UP000011750">
    <property type="component" value="Chromosome A01"/>
</dbReference>
<sequence length="308" mass="33280">MEEEIKNLGQMFTKSQSQMRSYIQDMFDTFQRNISNMIPTPSSGRHADPPHAQQAETTFSREKTTTEPNPGAPPNEHANITTAGTGGSHAESAKVTSSTSSDSNPPTPNVIPQPSSCLDNAQSNLAFPKPTFSLGLTQEERYLSKTDLVDADESLEEGASISLNDDQEPFPANRKSKRQKVVPRSLVGDYQCDKRFLTRAWEAHVNAIHRGPVIDYAAKAGALAEKLQKEFVIDVSGQSLDSSDLSAILARSSHLTAKAAGMVVVVDGRSRGAYRNSAVAVKKQLSRLPGQQRTPGGSSTVVPMDLKA</sequence>
<dbReference type="Gramene" id="Bra029895.1">
    <property type="protein sequence ID" value="Bra029895.1-P"/>
    <property type="gene ID" value="Bra029895"/>
</dbReference>
<reference evidence="2" key="3">
    <citation type="submission" date="2023-03" db="UniProtKB">
        <authorList>
            <consortium name="EnsemblPlants"/>
        </authorList>
    </citation>
    <scope>IDENTIFICATION</scope>
    <source>
        <strain evidence="2">cv. Chiifu-401-42</strain>
    </source>
</reference>
<dbReference type="EnsemblPlants" id="Bra029895.1">
    <property type="protein sequence ID" value="Bra029895.1-P"/>
    <property type="gene ID" value="Bra029895"/>
</dbReference>
<protein>
    <submittedName>
        <fullName evidence="2">Uncharacterized protein</fullName>
    </submittedName>
</protein>
<dbReference type="HOGENOM" id="CLU_904151_0_0_1"/>
<feature type="compositionally biased region" description="Polar residues" evidence="1">
    <location>
        <begin position="112"/>
        <end position="123"/>
    </location>
</feature>
<feature type="compositionally biased region" description="Polar residues" evidence="1">
    <location>
        <begin position="34"/>
        <end position="43"/>
    </location>
</feature>
<reference evidence="2 3" key="2">
    <citation type="journal article" date="2018" name="Hortic Res">
        <title>Improved Brassica rapa reference genome by single-molecule sequencing and chromosome conformation capture technologies.</title>
        <authorList>
            <person name="Zhang L."/>
            <person name="Cai X."/>
            <person name="Wu J."/>
            <person name="Liu M."/>
            <person name="Grob S."/>
            <person name="Cheng F."/>
            <person name="Liang J."/>
            <person name="Cai C."/>
            <person name="Liu Z."/>
            <person name="Liu B."/>
            <person name="Wang F."/>
            <person name="Li S."/>
            <person name="Liu F."/>
            <person name="Li X."/>
            <person name="Cheng L."/>
            <person name="Yang W."/>
            <person name="Li M.H."/>
            <person name="Grossniklaus U."/>
            <person name="Zheng H."/>
            <person name="Wang X."/>
        </authorList>
    </citation>
    <scope>NUCLEOTIDE SEQUENCE [LARGE SCALE GENOMIC DNA]</scope>
    <source>
        <strain evidence="2 3">cv. Chiifu-401-42</strain>
    </source>
</reference>
<evidence type="ECO:0000313" key="2">
    <source>
        <dbReference type="EnsemblPlants" id="Bra029895.1-P"/>
    </source>
</evidence>
<evidence type="ECO:0000256" key="1">
    <source>
        <dbReference type="SAM" id="MobiDB-lite"/>
    </source>
</evidence>
<feature type="compositionally biased region" description="Polar residues" evidence="1">
    <location>
        <begin position="289"/>
        <end position="301"/>
    </location>
</feature>
<evidence type="ECO:0000313" key="3">
    <source>
        <dbReference type="Proteomes" id="UP000011750"/>
    </source>
</evidence>
<dbReference type="AlphaFoldDB" id="M4EM75"/>
<dbReference type="InParanoid" id="M4EM75"/>
<feature type="region of interest" description="Disordered" evidence="1">
    <location>
        <begin position="158"/>
        <end position="179"/>
    </location>
</feature>
<feature type="region of interest" description="Disordered" evidence="1">
    <location>
        <begin position="34"/>
        <end position="123"/>
    </location>
</feature>
<reference evidence="2 3" key="1">
    <citation type="journal article" date="2011" name="Nat. Genet.">
        <title>The genome of the mesopolyploid crop species Brassica rapa.</title>
        <authorList>
            <consortium name="Brassica rapa Genome Sequencing Project Consortium"/>
            <person name="Wang X."/>
            <person name="Wang H."/>
            <person name="Wang J."/>
            <person name="Sun R."/>
            <person name="Wu J."/>
            <person name="Liu S."/>
            <person name="Bai Y."/>
            <person name="Mun J.H."/>
            <person name="Bancroft I."/>
            <person name="Cheng F."/>
            <person name="Huang S."/>
            <person name="Li X."/>
            <person name="Hua W."/>
            <person name="Wang J."/>
            <person name="Wang X."/>
            <person name="Freeling M."/>
            <person name="Pires J.C."/>
            <person name="Paterson A.H."/>
            <person name="Chalhoub B."/>
            <person name="Wang B."/>
            <person name="Hayward A."/>
            <person name="Sharpe A.G."/>
            <person name="Park B.S."/>
            <person name="Weisshaar B."/>
            <person name="Liu B."/>
            <person name="Li B."/>
            <person name="Liu B."/>
            <person name="Tong C."/>
            <person name="Song C."/>
            <person name="Duran C."/>
            <person name="Peng C."/>
            <person name="Geng C."/>
            <person name="Koh C."/>
            <person name="Lin C."/>
            <person name="Edwards D."/>
            <person name="Mu D."/>
            <person name="Shen D."/>
            <person name="Soumpourou E."/>
            <person name="Li F."/>
            <person name="Fraser F."/>
            <person name="Conant G."/>
            <person name="Lassalle G."/>
            <person name="King G.J."/>
            <person name="Bonnema G."/>
            <person name="Tang H."/>
            <person name="Wang H."/>
            <person name="Belcram H."/>
            <person name="Zhou H."/>
            <person name="Hirakawa H."/>
            <person name="Abe H."/>
            <person name="Guo H."/>
            <person name="Wang H."/>
            <person name="Jin H."/>
            <person name="Parkin I.A."/>
            <person name="Batley J."/>
            <person name="Kim J.S."/>
            <person name="Just J."/>
            <person name="Li J."/>
            <person name="Xu J."/>
            <person name="Deng J."/>
            <person name="Kim J.A."/>
            <person name="Li J."/>
            <person name="Yu J."/>
            <person name="Meng J."/>
            <person name="Wang J."/>
            <person name="Min J."/>
            <person name="Poulain J."/>
            <person name="Wang J."/>
            <person name="Hatakeyama K."/>
            <person name="Wu K."/>
            <person name="Wang L."/>
            <person name="Fang L."/>
            <person name="Trick M."/>
            <person name="Links M.G."/>
            <person name="Zhao M."/>
            <person name="Jin M."/>
            <person name="Ramchiary N."/>
            <person name="Drou N."/>
            <person name="Berkman P.J."/>
            <person name="Cai Q."/>
            <person name="Huang Q."/>
            <person name="Li R."/>
            <person name="Tabata S."/>
            <person name="Cheng S."/>
            <person name="Zhang S."/>
            <person name="Zhang S."/>
            <person name="Huang S."/>
            <person name="Sato S."/>
            <person name="Sun S."/>
            <person name="Kwon S.J."/>
            <person name="Choi S.R."/>
            <person name="Lee T.H."/>
            <person name="Fan W."/>
            <person name="Zhao X."/>
            <person name="Tan X."/>
            <person name="Xu X."/>
            <person name="Wang Y."/>
            <person name="Qiu Y."/>
            <person name="Yin Y."/>
            <person name="Li Y."/>
            <person name="Du Y."/>
            <person name="Liao Y."/>
            <person name="Lim Y."/>
            <person name="Narusaka Y."/>
            <person name="Wang Y."/>
            <person name="Wang Z."/>
            <person name="Li Z."/>
            <person name="Wang Z."/>
            <person name="Xiong Z."/>
            <person name="Zhang Z."/>
        </authorList>
    </citation>
    <scope>NUCLEOTIDE SEQUENCE [LARGE SCALE GENOMIC DNA]</scope>
    <source>
        <strain evidence="2 3">cv. Chiifu-401-42</strain>
    </source>
</reference>
<organism evidence="2 3">
    <name type="scientific">Brassica campestris</name>
    <name type="common">Field mustard</name>
    <dbReference type="NCBI Taxonomy" id="3711"/>
    <lineage>
        <taxon>Eukaryota</taxon>
        <taxon>Viridiplantae</taxon>
        <taxon>Streptophyta</taxon>
        <taxon>Embryophyta</taxon>
        <taxon>Tracheophyta</taxon>
        <taxon>Spermatophyta</taxon>
        <taxon>Magnoliopsida</taxon>
        <taxon>eudicotyledons</taxon>
        <taxon>Gunneridae</taxon>
        <taxon>Pentapetalae</taxon>
        <taxon>rosids</taxon>
        <taxon>malvids</taxon>
        <taxon>Brassicales</taxon>
        <taxon>Brassicaceae</taxon>
        <taxon>Brassiceae</taxon>
        <taxon>Brassica</taxon>
    </lineage>
</organism>
<proteinExistence type="predicted"/>
<name>M4EM75_BRACM</name>
<feature type="region of interest" description="Disordered" evidence="1">
    <location>
        <begin position="287"/>
        <end position="308"/>
    </location>
</feature>
<accession>M4EM75</accession>